<comment type="caution">
    <text evidence="1">The sequence shown here is derived from an EMBL/GenBank/DDBJ whole genome shotgun (WGS) entry which is preliminary data.</text>
</comment>
<dbReference type="Proteomes" id="UP000095759">
    <property type="component" value="Unassembled WGS sequence"/>
</dbReference>
<evidence type="ECO:0000313" key="1">
    <source>
        <dbReference type="EMBL" id="OEJ21600.1"/>
    </source>
</evidence>
<dbReference type="AlphaFoldDB" id="A0A1E5NZ55"/>
<name>A0A1E5NZ55_9ACTN</name>
<evidence type="ECO:0000313" key="2">
    <source>
        <dbReference type="Proteomes" id="UP000095759"/>
    </source>
</evidence>
<proteinExistence type="predicted"/>
<dbReference type="EMBL" id="MEHJ01000002">
    <property type="protein sequence ID" value="OEJ21600.1"/>
    <property type="molecule type" value="Genomic_DNA"/>
</dbReference>
<organism evidence="1 2">
    <name type="scientific">Streptomyces agglomeratus</name>
    <dbReference type="NCBI Taxonomy" id="285458"/>
    <lineage>
        <taxon>Bacteria</taxon>
        <taxon>Bacillati</taxon>
        <taxon>Actinomycetota</taxon>
        <taxon>Actinomycetes</taxon>
        <taxon>Kitasatosporales</taxon>
        <taxon>Streptomycetaceae</taxon>
        <taxon>Streptomyces</taxon>
    </lineage>
</organism>
<reference evidence="1 2" key="1">
    <citation type="submission" date="2016-08" db="EMBL/GenBank/DDBJ databases">
        <title>Complete genome sequence of Streptomyces agglomeratus strain 6-3-2, a novel anti-MRSA actinomycete isolated from Wuli of Tebit, China.</title>
        <authorList>
            <person name="Chen X."/>
        </authorList>
    </citation>
    <scope>NUCLEOTIDE SEQUENCE [LARGE SCALE GENOMIC DNA]</scope>
    <source>
        <strain evidence="1 2">6-3-2</strain>
    </source>
</reference>
<protein>
    <submittedName>
        <fullName evidence="1">Uncharacterized protein</fullName>
    </submittedName>
</protein>
<keyword evidence="2" id="KW-1185">Reference proteome</keyword>
<accession>A0A1E5NZ55</accession>
<sequence length="76" mass="8297">MRSGCAARTYGQAAADERPKSLMSWTGSAVCLASSRIRSARRRLACRPIRLRGLLMALECALGWLSSAEVCAVIRR</sequence>
<gene>
    <name evidence="1" type="ORF">AS594_39420</name>
</gene>